<keyword evidence="3" id="KW-0963">Cytoplasm</keyword>
<evidence type="ECO:0000259" key="12">
    <source>
        <dbReference type="PROSITE" id="PS50110"/>
    </source>
</evidence>
<evidence type="ECO:0000313" key="13">
    <source>
        <dbReference type="EMBL" id="MEQ2427152.1"/>
    </source>
</evidence>
<comment type="subcellular location">
    <subcellularLocation>
        <location evidence="1">Cytoplasm</location>
    </subcellularLocation>
</comment>
<feature type="modified residue" description="4-aspartylphosphate" evidence="10">
    <location>
        <position position="55"/>
    </location>
</feature>
<proteinExistence type="predicted"/>
<dbReference type="InterPro" id="IPR009057">
    <property type="entry name" value="Homeodomain-like_sf"/>
</dbReference>
<evidence type="ECO:0000256" key="1">
    <source>
        <dbReference type="ARBA" id="ARBA00004496"/>
    </source>
</evidence>
<dbReference type="PANTHER" id="PTHR42713:SF3">
    <property type="entry name" value="TRANSCRIPTIONAL REGULATORY PROTEIN HPTR"/>
    <property type="match status" value="1"/>
</dbReference>
<evidence type="ECO:0000256" key="5">
    <source>
        <dbReference type="ARBA" id="ARBA00023012"/>
    </source>
</evidence>
<evidence type="ECO:0000256" key="9">
    <source>
        <dbReference type="ARBA" id="ARBA00024867"/>
    </source>
</evidence>
<evidence type="ECO:0000256" key="2">
    <source>
        <dbReference type="ARBA" id="ARBA00018672"/>
    </source>
</evidence>
<dbReference type="Gene3D" id="1.10.10.60">
    <property type="entry name" value="Homeodomain-like"/>
    <property type="match status" value="2"/>
</dbReference>
<dbReference type="Gene3D" id="3.40.50.2300">
    <property type="match status" value="1"/>
</dbReference>
<dbReference type="InterPro" id="IPR001789">
    <property type="entry name" value="Sig_transdc_resp-reg_receiver"/>
</dbReference>
<dbReference type="Pfam" id="PF00072">
    <property type="entry name" value="Response_reg"/>
    <property type="match status" value="1"/>
</dbReference>
<dbReference type="CDD" id="cd17536">
    <property type="entry name" value="REC_YesN-like"/>
    <property type="match status" value="1"/>
</dbReference>
<feature type="domain" description="Response regulatory" evidence="12">
    <location>
        <begin position="3"/>
        <end position="120"/>
    </location>
</feature>
<keyword evidence="5" id="KW-0902">Two-component regulatory system</keyword>
<keyword evidence="6" id="KW-0805">Transcription regulation</keyword>
<evidence type="ECO:0000256" key="8">
    <source>
        <dbReference type="ARBA" id="ARBA00023163"/>
    </source>
</evidence>
<organism evidence="13 14">
    <name type="scientific">Enterocloster hominis</name>
    <name type="common">ex Hitch et al. 2024</name>
    <dbReference type="NCBI Taxonomy" id="1917870"/>
    <lineage>
        <taxon>Bacteria</taxon>
        <taxon>Bacillati</taxon>
        <taxon>Bacillota</taxon>
        <taxon>Clostridia</taxon>
        <taxon>Lachnospirales</taxon>
        <taxon>Lachnospiraceae</taxon>
        <taxon>Enterocloster</taxon>
    </lineage>
</organism>
<keyword evidence="8" id="KW-0804">Transcription</keyword>
<dbReference type="Proteomes" id="UP001454086">
    <property type="component" value="Unassembled WGS sequence"/>
</dbReference>
<sequence>MIRIFIIDDETPIRQWLRFCIERSDSCFEIAGESANGEDGLKALAKTEADIVILDIMMPGINGLEVLSQLNAMKPGLSIIMLTNFAEFKYIQKAVRNGAVEYFLKSEITEEGLMDCLQKIASAMKQNSMKLQLSSELELQTVRSLCEQILNHTIDSQEQFLKSAEAYPHPMSFKNNLFVIAIRCRPGTFANFTGAALADISEYLSTMHQIAWNGHDCFLVCEMNKLNSQLMIFNSIAGMLRWICTNIPHAYIGVSNIYHDFSSLYHGMTESLLSLNTGFYKKPGSVTYIYEAKEKAIDQDRLSVFSDEILNIAKTGTQDELRLKLLSVFDYFRTSMPSDLSFVNHYFLELLYLIHSVFMSNTQQFRFFDQAVRRDIHQGLPQAIFLDELQHTVMDLLPRFYSKESLPAFSAPIADATAYIKEHYCENITLKDVADAIHMNADYLGKLFKKETGCSFNTYLTNIKMEYADYLIRNTNLKKYEIAEKLGYTNFSYFSRIYSAHKGR</sequence>
<protein>
    <recommendedName>
        <fullName evidence="2">Stage 0 sporulation protein A homolog</fullName>
    </recommendedName>
</protein>
<keyword evidence="4 10" id="KW-0597">Phosphoprotein</keyword>
<dbReference type="SMART" id="SM00448">
    <property type="entry name" value="REC"/>
    <property type="match status" value="1"/>
</dbReference>
<name>A0ABV1DBU3_9FIRM</name>
<keyword evidence="7" id="KW-0238">DNA-binding</keyword>
<dbReference type="InterPro" id="IPR018060">
    <property type="entry name" value="HTH_AraC"/>
</dbReference>
<evidence type="ECO:0000256" key="7">
    <source>
        <dbReference type="ARBA" id="ARBA00023125"/>
    </source>
</evidence>
<dbReference type="PANTHER" id="PTHR42713">
    <property type="entry name" value="HISTIDINE KINASE-RELATED"/>
    <property type="match status" value="1"/>
</dbReference>
<accession>A0ABV1DBU3</accession>
<evidence type="ECO:0000256" key="3">
    <source>
        <dbReference type="ARBA" id="ARBA00022490"/>
    </source>
</evidence>
<evidence type="ECO:0000256" key="6">
    <source>
        <dbReference type="ARBA" id="ARBA00023015"/>
    </source>
</evidence>
<dbReference type="PROSITE" id="PS01124">
    <property type="entry name" value="HTH_ARAC_FAMILY_2"/>
    <property type="match status" value="1"/>
</dbReference>
<evidence type="ECO:0000259" key="11">
    <source>
        <dbReference type="PROSITE" id="PS01124"/>
    </source>
</evidence>
<reference evidence="13 14" key="1">
    <citation type="submission" date="2024-03" db="EMBL/GenBank/DDBJ databases">
        <title>Human intestinal bacterial collection.</title>
        <authorList>
            <person name="Pauvert C."/>
            <person name="Hitch T.C.A."/>
            <person name="Clavel T."/>
        </authorList>
    </citation>
    <scope>NUCLEOTIDE SEQUENCE [LARGE SCALE GENOMIC DNA]</scope>
    <source>
        <strain evidence="13 14">CLA-SR-H021</strain>
    </source>
</reference>
<dbReference type="InterPro" id="IPR051552">
    <property type="entry name" value="HptR"/>
</dbReference>
<keyword evidence="14" id="KW-1185">Reference proteome</keyword>
<dbReference type="PROSITE" id="PS50110">
    <property type="entry name" value="RESPONSE_REGULATORY"/>
    <property type="match status" value="1"/>
</dbReference>
<dbReference type="Pfam" id="PF12833">
    <property type="entry name" value="HTH_18"/>
    <property type="match status" value="1"/>
</dbReference>
<gene>
    <name evidence="13" type="ORF">WMQ36_19480</name>
</gene>
<evidence type="ECO:0000313" key="14">
    <source>
        <dbReference type="Proteomes" id="UP001454086"/>
    </source>
</evidence>
<comment type="caution">
    <text evidence="13">The sequence shown here is derived from an EMBL/GenBank/DDBJ whole genome shotgun (WGS) entry which is preliminary data.</text>
</comment>
<dbReference type="SUPFAM" id="SSF52172">
    <property type="entry name" value="CheY-like"/>
    <property type="match status" value="1"/>
</dbReference>
<feature type="domain" description="HTH araC/xylS-type" evidence="11">
    <location>
        <begin position="414"/>
        <end position="504"/>
    </location>
</feature>
<dbReference type="SMART" id="SM00342">
    <property type="entry name" value="HTH_ARAC"/>
    <property type="match status" value="1"/>
</dbReference>
<evidence type="ECO:0000256" key="4">
    <source>
        <dbReference type="ARBA" id="ARBA00022553"/>
    </source>
</evidence>
<comment type="function">
    <text evidence="9">May play the central regulatory role in sporulation. It may be an element of the effector pathway responsible for the activation of sporulation genes in response to nutritional stress. Spo0A may act in concert with spo0H (a sigma factor) to control the expression of some genes that are critical to the sporulation process.</text>
</comment>
<dbReference type="RefSeq" id="WP_008717355.1">
    <property type="nucleotide sequence ID" value="NZ_JBBMFM010000090.1"/>
</dbReference>
<dbReference type="SUPFAM" id="SSF46689">
    <property type="entry name" value="Homeodomain-like"/>
    <property type="match status" value="2"/>
</dbReference>
<evidence type="ECO:0000256" key="10">
    <source>
        <dbReference type="PROSITE-ProRule" id="PRU00169"/>
    </source>
</evidence>
<dbReference type="EMBL" id="JBBMFM010000090">
    <property type="protein sequence ID" value="MEQ2427152.1"/>
    <property type="molecule type" value="Genomic_DNA"/>
</dbReference>
<dbReference type="InterPro" id="IPR011006">
    <property type="entry name" value="CheY-like_superfamily"/>
</dbReference>